<dbReference type="Gene3D" id="1.10.275.10">
    <property type="entry name" value="Fumarase/aspartase (N-terminal domain)"/>
    <property type="match status" value="1"/>
</dbReference>
<dbReference type="PROSITE" id="PS00163">
    <property type="entry name" value="FUMARATE_LYASES"/>
    <property type="match status" value="1"/>
</dbReference>
<dbReference type="InterPro" id="IPR020557">
    <property type="entry name" value="Fumarate_lyase_CS"/>
</dbReference>
<reference evidence="8 14" key="1">
    <citation type="journal article" date="2014" name="J. Bacteriol.">
        <title>Role of an Archaeal PitA Transporter in the Copper and Arsenic Resistance of Metallosphaera sedula, an Extreme Thermoacidophile.</title>
        <authorList>
            <person name="McCarthy S."/>
            <person name="Ai C."/>
            <person name="Wheaton G."/>
            <person name="Tevatia R."/>
            <person name="Eckrich V."/>
            <person name="Kelly R."/>
            <person name="Blum P."/>
        </authorList>
    </citation>
    <scope>NUCLEOTIDE SEQUENCE [LARGE SCALE GENOMIC DNA]</scope>
    <source>
        <strain evidence="8 14">CuR1</strain>
    </source>
</reference>
<dbReference type="EMBL" id="CP012176">
    <property type="protein sequence ID" value="AKV83437.1"/>
    <property type="molecule type" value="Genomic_DNA"/>
</dbReference>
<dbReference type="GO" id="GO:0006099">
    <property type="term" value="P:tricarboxylic acid cycle"/>
    <property type="evidence" value="ECO:0007669"/>
    <property type="project" value="UniProtKB-KW"/>
</dbReference>
<keyword evidence="4" id="KW-0816">Tricarboxylic acid cycle</keyword>
<dbReference type="AlphaFoldDB" id="A0A088E6L2"/>
<protein>
    <recommendedName>
        <fullName evidence="2">fumarate hydratase</fullName>
        <ecNumber evidence="2">4.2.1.2</ecNumber>
    </recommendedName>
</protein>
<dbReference type="EMBL" id="CP008822">
    <property type="protein sequence ID" value="AIM27603.1"/>
    <property type="molecule type" value="Genomic_DNA"/>
</dbReference>
<organism evidence="8 14">
    <name type="scientific">Metallosphaera sedula</name>
    <dbReference type="NCBI Taxonomy" id="43687"/>
    <lineage>
        <taxon>Archaea</taxon>
        <taxon>Thermoproteota</taxon>
        <taxon>Thermoprotei</taxon>
        <taxon>Sulfolobales</taxon>
        <taxon>Sulfolobaceae</taxon>
        <taxon>Metallosphaera</taxon>
    </lineage>
</organism>
<dbReference type="GO" id="GO:0006106">
    <property type="term" value="P:fumarate metabolic process"/>
    <property type="evidence" value="ECO:0007669"/>
    <property type="project" value="InterPro"/>
</dbReference>
<dbReference type="EMBL" id="CP012172">
    <property type="protein sequence ID" value="AKV74462.1"/>
    <property type="molecule type" value="Genomic_DNA"/>
</dbReference>
<sequence length="438" mass="47444">MKYTESAPKLFMNTGTKFHRSLIFAMGVVKYSCARANATLGILDQQIGKAIEQASMELMEGKLDDKIVLDVFQTGSGTGLNMNVNEVLAERSSQISGLKVHPNDHVNMSQSSNDTVPTAIRIGAVKQVQDKLIPALEGIISSLRETGDKYSSVIKSGRTHLRDAMPVTLGQELHAYADALSHDLNMLKTVLEYVKEIPLGGTAVGTGVNSHPKFRETVITVINQVTGLGFTLANPFRGLRFLTDLLTLSGIMRTIAVELYRMAQDFRLMFSGPMTAIGEIDLPTQEEIAGSSIMPGKTNPVTAEASMLIAAQVVGLDQANQFASNLGEFELAMGVPLIGQNVVTQVDLLSEGLNKFSSLLVKGMVPNQEKMKRYAESSPALVTVISPIVGYDKASQIGKMLNRGMSIREALKELGFSDKQIDDILDLSKLIKPGIQTK</sequence>
<accession>A0A088E6L2</accession>
<dbReference type="PANTHER" id="PTHR11444">
    <property type="entry name" value="ASPARTATEAMMONIA/ARGININOSUCCINATE/ADENYLOSUCCINATE LYASE"/>
    <property type="match status" value="1"/>
</dbReference>
<dbReference type="Proteomes" id="UP000029084">
    <property type="component" value="Chromosome"/>
</dbReference>
<comment type="similarity">
    <text evidence="1">Belongs to the class-II fumarase/aspartase family. Fumarase subfamily.</text>
</comment>
<feature type="domain" description="Fumarase C C-terminal" evidence="7">
    <location>
        <begin position="381"/>
        <end position="431"/>
    </location>
</feature>
<gene>
    <name evidence="8" type="ORF">HA72_1462</name>
    <name evidence="9" type="ORF">MsedA_1482</name>
    <name evidence="10" type="ORF">MsedB_1484</name>
    <name evidence="11" type="ORF">MsedC_1482</name>
    <name evidence="12" type="ORF">MsedD_1483</name>
    <name evidence="13" type="ORF">MsedE_1488</name>
</gene>
<evidence type="ECO:0000313" key="11">
    <source>
        <dbReference type="EMBL" id="AKV78952.1"/>
    </source>
</evidence>
<dbReference type="PATRIC" id="fig|43687.5.peg.1589"/>
<dbReference type="RefSeq" id="WP_012021406.1">
    <property type="nucleotide sequence ID" value="NZ_AP019770.1"/>
</dbReference>
<dbReference type="SUPFAM" id="SSF48557">
    <property type="entry name" value="L-aspartase-like"/>
    <property type="match status" value="1"/>
</dbReference>
<evidence type="ECO:0000256" key="2">
    <source>
        <dbReference type="ARBA" id="ARBA00012921"/>
    </source>
</evidence>
<dbReference type="OrthoDB" id="26319at2157"/>
<dbReference type="PRINTS" id="PR00145">
    <property type="entry name" value="ARGSUCLYASE"/>
</dbReference>
<evidence type="ECO:0000259" key="6">
    <source>
        <dbReference type="Pfam" id="PF00206"/>
    </source>
</evidence>
<evidence type="ECO:0000313" key="17">
    <source>
        <dbReference type="Proteomes" id="UP000062398"/>
    </source>
</evidence>
<keyword evidence="3" id="KW-0963">Cytoplasm</keyword>
<reference evidence="13 15" key="3">
    <citation type="submission" date="2015-07" db="EMBL/GenBank/DDBJ databases">
        <title>Physiological, transcriptional responses and genome re-sequencing of acid resistant extremely thermoacidophilic Metallosphaera sedula SARC-M1.</title>
        <authorList>
            <person name="Ai C."/>
            <person name="McCarthy S."/>
            <person name="Eckrich V."/>
            <person name="Rudrappa D."/>
            <person name="Qiu G."/>
            <person name="Blum P."/>
        </authorList>
    </citation>
    <scope>NUCLEOTIDE SEQUENCE [LARGE SCALE GENOMIC DNA]</scope>
    <source>
        <strain evidence="13 15">SARC-M1</strain>
    </source>
</reference>
<dbReference type="InterPro" id="IPR000362">
    <property type="entry name" value="Fumarate_lyase_fam"/>
</dbReference>
<dbReference type="Proteomes" id="UP000068832">
    <property type="component" value="Chromosome"/>
</dbReference>
<dbReference type="Proteomes" id="UP000061362">
    <property type="component" value="Chromosome"/>
</dbReference>
<dbReference type="GeneID" id="91755964"/>
<dbReference type="Pfam" id="PF10415">
    <property type="entry name" value="FumaraseC_C"/>
    <property type="match status" value="1"/>
</dbReference>
<evidence type="ECO:0000313" key="8">
    <source>
        <dbReference type="EMBL" id="AIM27603.1"/>
    </source>
</evidence>
<dbReference type="InterPro" id="IPR024083">
    <property type="entry name" value="Fumarase/histidase_N"/>
</dbReference>
<evidence type="ECO:0000313" key="16">
    <source>
        <dbReference type="Proteomes" id="UP000061362"/>
    </source>
</evidence>
<dbReference type="PANTHER" id="PTHR11444:SF22">
    <property type="entry name" value="FUMARATE HYDRATASE CLASS II"/>
    <property type="match status" value="1"/>
</dbReference>
<evidence type="ECO:0000256" key="3">
    <source>
        <dbReference type="ARBA" id="ARBA00022490"/>
    </source>
</evidence>
<dbReference type="Pfam" id="PF00206">
    <property type="entry name" value="Lyase_1"/>
    <property type="match status" value="1"/>
</dbReference>
<proteinExistence type="inferred from homology"/>
<dbReference type="InterPro" id="IPR018951">
    <property type="entry name" value="Fumarase_C_C"/>
</dbReference>
<dbReference type="FunFam" id="1.20.200.10:FF:000001">
    <property type="entry name" value="Fumarate hydratase, mitochondrial"/>
    <property type="match status" value="1"/>
</dbReference>
<evidence type="ECO:0000256" key="5">
    <source>
        <dbReference type="ARBA" id="ARBA00023239"/>
    </source>
</evidence>
<dbReference type="OMA" id="AKWRAQT"/>
<dbReference type="InterPro" id="IPR008948">
    <property type="entry name" value="L-Aspartase-like"/>
</dbReference>
<dbReference type="Proteomes" id="UP000062475">
    <property type="component" value="Chromosome"/>
</dbReference>
<evidence type="ECO:0000313" key="9">
    <source>
        <dbReference type="EMBL" id="AKV74462.1"/>
    </source>
</evidence>
<evidence type="ECO:0000259" key="7">
    <source>
        <dbReference type="Pfam" id="PF10415"/>
    </source>
</evidence>
<evidence type="ECO:0000313" key="15">
    <source>
        <dbReference type="Proteomes" id="UP000056255"/>
    </source>
</evidence>
<dbReference type="Gene3D" id="1.10.40.30">
    <property type="entry name" value="Fumarase/aspartase (C-terminal domain)"/>
    <property type="match status" value="1"/>
</dbReference>
<evidence type="ECO:0000256" key="1">
    <source>
        <dbReference type="ARBA" id="ARBA00009084"/>
    </source>
</evidence>
<dbReference type="InterPro" id="IPR005677">
    <property type="entry name" value="Fum_hydII"/>
</dbReference>
<evidence type="ECO:0000256" key="4">
    <source>
        <dbReference type="ARBA" id="ARBA00022532"/>
    </source>
</evidence>
<dbReference type="EMBL" id="CP012173">
    <property type="protein sequence ID" value="AKV76701.1"/>
    <property type="molecule type" value="Genomic_DNA"/>
</dbReference>
<dbReference type="Proteomes" id="UP000062398">
    <property type="component" value="Chromosome"/>
</dbReference>
<dbReference type="InterPro" id="IPR022761">
    <property type="entry name" value="Fumarate_lyase_N"/>
</dbReference>
<dbReference type="Gene3D" id="1.20.200.10">
    <property type="entry name" value="Fumarase/aspartase (Central domain)"/>
    <property type="match status" value="1"/>
</dbReference>
<dbReference type="Proteomes" id="UP000056255">
    <property type="component" value="Chromosome"/>
</dbReference>
<dbReference type="EC" id="4.2.1.2" evidence="2"/>
<evidence type="ECO:0000313" key="10">
    <source>
        <dbReference type="EMBL" id="AKV76701.1"/>
    </source>
</evidence>
<dbReference type="PRINTS" id="PR00149">
    <property type="entry name" value="FUMRATELYASE"/>
</dbReference>
<evidence type="ECO:0000313" key="14">
    <source>
        <dbReference type="Proteomes" id="UP000029084"/>
    </source>
</evidence>
<evidence type="ECO:0000313" key="13">
    <source>
        <dbReference type="EMBL" id="AKV83437.1"/>
    </source>
</evidence>
<feature type="domain" description="Fumarate lyase N-terminal" evidence="6">
    <location>
        <begin position="2"/>
        <end position="315"/>
    </location>
</feature>
<evidence type="ECO:0000313" key="18">
    <source>
        <dbReference type="Proteomes" id="UP000062475"/>
    </source>
</evidence>
<name>A0A088E6L2_9CREN</name>
<dbReference type="GO" id="GO:0004333">
    <property type="term" value="F:fumarate hydratase activity"/>
    <property type="evidence" value="ECO:0007669"/>
    <property type="project" value="UniProtKB-EC"/>
</dbReference>
<evidence type="ECO:0000313" key="19">
    <source>
        <dbReference type="Proteomes" id="UP000068832"/>
    </source>
</evidence>
<dbReference type="EMBL" id="CP012174">
    <property type="protein sequence ID" value="AKV78952.1"/>
    <property type="molecule type" value="Genomic_DNA"/>
</dbReference>
<keyword evidence="5 8" id="KW-0456">Lyase</keyword>
<evidence type="ECO:0000313" key="12">
    <source>
        <dbReference type="EMBL" id="AKV81197.1"/>
    </source>
</evidence>
<reference evidence="16 17" key="2">
    <citation type="journal article" date="2015" name="Genome Announc.">
        <title>Complete Genome Sequences of Evolved Arsenate-Resistant Metallosphaera sedula Strains.</title>
        <authorList>
            <person name="Ai C."/>
            <person name="McCarthy S."/>
            <person name="Schackwitz W."/>
            <person name="Martin J."/>
            <person name="Lipzen A."/>
            <person name="Blum P."/>
        </authorList>
    </citation>
    <scope>NUCLEOTIDE SEQUENCE [LARGE SCALE GENOMIC DNA]</scope>
    <source>
        <strain evidence="11 17">ARS120-1</strain>
        <strain evidence="12 16">ARS120-2</strain>
        <strain evidence="9 19">ARS50-1</strain>
        <strain evidence="10 18">ARS50-2</strain>
    </source>
</reference>
<dbReference type="EMBL" id="CP012175">
    <property type="protein sequence ID" value="AKV81197.1"/>
    <property type="molecule type" value="Genomic_DNA"/>
</dbReference>